<gene>
    <name evidence="6" type="ordered locus">MCON_3520</name>
</gene>
<dbReference type="PANTHER" id="PTHR11228:SF34">
    <property type="entry name" value="TUNGSTEN-CONTAINING ALDEHYDE FERREDOXIN OXIDOREDUCTASE COFACTOR MODIFYING PROTEIN"/>
    <property type="match status" value="1"/>
</dbReference>
<dbReference type="GO" id="GO:0051536">
    <property type="term" value="F:iron-sulfur cluster binding"/>
    <property type="evidence" value="ECO:0007669"/>
    <property type="project" value="UniProtKB-KW"/>
</dbReference>
<evidence type="ECO:0000259" key="5">
    <source>
        <dbReference type="Pfam" id="PF04055"/>
    </source>
</evidence>
<evidence type="ECO:0000256" key="1">
    <source>
        <dbReference type="ARBA" id="ARBA00022691"/>
    </source>
</evidence>
<dbReference type="RefSeq" id="WP_013720741.1">
    <property type="nucleotide sequence ID" value="NC_015416.1"/>
</dbReference>
<evidence type="ECO:0000256" key="3">
    <source>
        <dbReference type="ARBA" id="ARBA00023004"/>
    </source>
</evidence>
<dbReference type="AlphaFoldDB" id="F4BWC7"/>
<accession>F4BWC7</accession>
<dbReference type="STRING" id="990316.MCON_3520"/>
<evidence type="ECO:0000256" key="2">
    <source>
        <dbReference type="ARBA" id="ARBA00022723"/>
    </source>
</evidence>
<reference evidence="6 7" key="1">
    <citation type="journal article" date="2011" name="J. Bacteriol.">
        <title>Complete genome sequence of Methanosaeta concilii, a specialist in aceticlastic methanogenesis.</title>
        <authorList>
            <person name="Barber R.D."/>
            <person name="Zhang L."/>
            <person name="Harnack M."/>
            <person name="Olson M.V."/>
            <person name="Kaul R."/>
            <person name="Ingram-Smith C."/>
            <person name="Smith K.S."/>
        </authorList>
    </citation>
    <scope>NUCLEOTIDE SEQUENCE [LARGE SCALE GENOMIC DNA]</scope>
    <source>
        <strain evidence="7">ATCC 5969 / DSM 3671 / JCM 10134 / NBRC 103675 / OCM 69 / GP-6</strain>
    </source>
</reference>
<organism evidence="6 7">
    <name type="scientific">Methanothrix soehngenii (strain ATCC 5969 / DSM 3671 / JCM 10134 / NBRC 103675 / OCM 69 / GP-6)</name>
    <name type="common">Methanosaeta concilii</name>
    <dbReference type="NCBI Taxonomy" id="990316"/>
    <lineage>
        <taxon>Archaea</taxon>
        <taxon>Methanobacteriati</taxon>
        <taxon>Methanobacteriota</taxon>
        <taxon>Stenosarchaea group</taxon>
        <taxon>Methanomicrobia</taxon>
        <taxon>Methanotrichales</taxon>
        <taxon>Methanotrichaceae</taxon>
        <taxon>Methanothrix</taxon>
    </lineage>
</organism>
<evidence type="ECO:0000256" key="4">
    <source>
        <dbReference type="ARBA" id="ARBA00023014"/>
    </source>
</evidence>
<sequence length="379" mass="43818">MYFRLNPECYLIRGKKLGAIFDLIDHKIYALNELETEIVTSCEKNNSIQGERKFLNELKQLCLGNFYSNRSYIQKLRVGSPTIEKQSDPPELHRAFIEINNSCNRNCWFCGHNGIKRSLGCMGCNKWNENGRPLSIERWKEVIDELKDLNCMDIFITGGDLTLEWDRTIDILDYTNRKFTNIYITLHRQSLSIDKINELAGKANMIIQTEDFNDVQSLDTASLLVTRPENFENIEGIQGKNIMVDFIIERGNLLPKDLPITSKKKIQPGSMYQFFNNIEYHPCLGHTLAICFNGNVIPCPMMRGHSFGNVSNKELYAVLKSEWERIDNFWELNLDKIEKCCSCEFRYSCADCRSLEESLTGKLDGKMLCNYDPSEGKWS</sequence>
<name>F4BWC7_METSG</name>
<keyword evidence="7" id="KW-1185">Reference proteome</keyword>
<dbReference type="OrthoDB" id="30736at2157"/>
<dbReference type="KEGG" id="mcj:MCON_3520"/>
<dbReference type="GeneID" id="10462703"/>
<dbReference type="InterPro" id="IPR007197">
    <property type="entry name" value="rSAM"/>
</dbReference>
<dbReference type="EMBL" id="CP002565">
    <property type="protein sequence ID" value="AEB69737.1"/>
    <property type="molecule type" value="Genomic_DNA"/>
</dbReference>
<dbReference type="Proteomes" id="UP000007807">
    <property type="component" value="Chromosome"/>
</dbReference>
<evidence type="ECO:0000313" key="6">
    <source>
        <dbReference type="EMBL" id="AEB69737.1"/>
    </source>
</evidence>
<keyword evidence="1" id="KW-0949">S-adenosyl-L-methionine</keyword>
<dbReference type="SUPFAM" id="SSF102114">
    <property type="entry name" value="Radical SAM enzymes"/>
    <property type="match status" value="1"/>
</dbReference>
<dbReference type="GO" id="GO:0003824">
    <property type="term" value="F:catalytic activity"/>
    <property type="evidence" value="ECO:0007669"/>
    <property type="project" value="InterPro"/>
</dbReference>
<dbReference type="InterPro" id="IPR058240">
    <property type="entry name" value="rSAM_sf"/>
</dbReference>
<dbReference type="GO" id="GO:0046872">
    <property type="term" value="F:metal ion binding"/>
    <property type="evidence" value="ECO:0007669"/>
    <property type="project" value="UniProtKB-KW"/>
</dbReference>
<keyword evidence="2" id="KW-0479">Metal-binding</keyword>
<proteinExistence type="predicted"/>
<keyword evidence="3" id="KW-0408">Iron</keyword>
<dbReference type="Pfam" id="PF04055">
    <property type="entry name" value="Radical_SAM"/>
    <property type="match status" value="1"/>
</dbReference>
<dbReference type="InParanoid" id="F4BWC7"/>
<dbReference type="Gene3D" id="3.20.20.70">
    <property type="entry name" value="Aldolase class I"/>
    <property type="match status" value="1"/>
</dbReference>
<evidence type="ECO:0000313" key="7">
    <source>
        <dbReference type="Proteomes" id="UP000007807"/>
    </source>
</evidence>
<dbReference type="PANTHER" id="PTHR11228">
    <property type="entry name" value="RADICAL SAM DOMAIN PROTEIN"/>
    <property type="match status" value="1"/>
</dbReference>
<keyword evidence="4" id="KW-0411">Iron-sulfur</keyword>
<dbReference type="InterPro" id="IPR013785">
    <property type="entry name" value="Aldolase_TIM"/>
</dbReference>
<dbReference type="HOGENOM" id="CLU_049322_0_0_2"/>
<feature type="domain" description="Radical SAM core" evidence="5">
    <location>
        <begin position="98"/>
        <end position="198"/>
    </location>
</feature>
<dbReference type="InterPro" id="IPR050377">
    <property type="entry name" value="Radical_SAM_PqqE_MftC-like"/>
</dbReference>
<protein>
    <recommendedName>
        <fullName evidence="5">Radical SAM core domain-containing protein</fullName>
    </recommendedName>
</protein>
<dbReference type="SFLD" id="SFLDS00029">
    <property type="entry name" value="Radical_SAM"/>
    <property type="match status" value="1"/>
</dbReference>
<dbReference type="CDD" id="cd01335">
    <property type="entry name" value="Radical_SAM"/>
    <property type="match status" value="1"/>
</dbReference>